<name>A0ABW9YID8_9GAMM</name>
<protein>
    <submittedName>
        <fullName evidence="1">Uncharacterized protein</fullName>
    </submittedName>
</protein>
<proteinExistence type="predicted"/>
<comment type="caution">
    <text evidence="1">The sequence shown here is derived from an EMBL/GenBank/DDBJ whole genome shotgun (WGS) entry which is preliminary data.</text>
</comment>
<reference evidence="1 2" key="1">
    <citation type="journal article" date="2017" name="Int. J. Syst. Evol. Microbiol.">
        <title>Photobacterium alginatilyticum sp. nov., a marine bacterium isolated from bottom seawater.</title>
        <authorList>
            <person name="Wang X."/>
            <person name="Wang Y."/>
            <person name="Yang X."/>
            <person name="Sun H."/>
            <person name="Li B."/>
            <person name="Zhang X.H."/>
        </authorList>
    </citation>
    <scope>NUCLEOTIDE SEQUENCE [LARGE SCALE GENOMIC DNA]</scope>
    <source>
        <strain evidence="1 2">P03D4</strain>
    </source>
</reference>
<accession>A0ABW9YID8</accession>
<evidence type="ECO:0000313" key="1">
    <source>
        <dbReference type="EMBL" id="NBI53587.1"/>
    </source>
</evidence>
<sequence length="64" mass="7559">MELAFRLLRAQSSPLRAVGAPGFRHHRYGGSQDYREGWRKNHLFFKKKCVFFSRGDSRQLTVIF</sequence>
<dbReference type="EMBL" id="RSEJ01000013">
    <property type="protein sequence ID" value="NBI53587.1"/>
    <property type="molecule type" value="Genomic_DNA"/>
</dbReference>
<evidence type="ECO:0000313" key="2">
    <source>
        <dbReference type="Proteomes" id="UP000738517"/>
    </source>
</evidence>
<keyword evidence="2" id="KW-1185">Reference proteome</keyword>
<dbReference type="Proteomes" id="UP000738517">
    <property type="component" value="Unassembled WGS sequence"/>
</dbReference>
<organism evidence="1 2">
    <name type="scientific">Photobacterium alginatilyticum</name>
    <dbReference type="NCBI Taxonomy" id="1775171"/>
    <lineage>
        <taxon>Bacteria</taxon>
        <taxon>Pseudomonadati</taxon>
        <taxon>Pseudomonadota</taxon>
        <taxon>Gammaproteobacteria</taxon>
        <taxon>Vibrionales</taxon>
        <taxon>Vibrionaceae</taxon>
        <taxon>Photobacterium</taxon>
    </lineage>
</organism>
<gene>
    <name evidence="1" type="ORF">EIZ48_13485</name>
</gene>